<dbReference type="RefSeq" id="WP_114410078.1">
    <property type="nucleotide sequence ID" value="NZ_QOWE01000041.1"/>
</dbReference>
<name>A0A368JD04_9BACT</name>
<proteinExistence type="predicted"/>
<organism evidence="1 2">
    <name type="scientific">Larkinella punicea</name>
    <dbReference type="NCBI Taxonomy" id="2315727"/>
    <lineage>
        <taxon>Bacteria</taxon>
        <taxon>Pseudomonadati</taxon>
        <taxon>Bacteroidota</taxon>
        <taxon>Cytophagia</taxon>
        <taxon>Cytophagales</taxon>
        <taxon>Spirosomataceae</taxon>
        <taxon>Larkinella</taxon>
    </lineage>
</organism>
<protein>
    <submittedName>
        <fullName evidence="1">Uncharacterized protein</fullName>
    </submittedName>
</protein>
<dbReference type="EMBL" id="QOWE01000041">
    <property type="protein sequence ID" value="RCR65548.1"/>
    <property type="molecule type" value="Genomic_DNA"/>
</dbReference>
<gene>
    <name evidence="1" type="ORF">DUE52_31275</name>
</gene>
<sequence>MEEAYFSVAGHFEPDPIYDADAPQNIAYAGFSYWQGRYRDGFIRFDEVIRKSEIKLLNQIQNCYEAILSQTFSVTELRNILNRVRNKTNTYRFDPERKKKHQAWKLIADYSALADISGSESDEKLAEFKARTFFYDCLNAQLDSLDRVGETTENYLLKLHSVVEFKLESIEPEVNGVESGPFYFQVVEKVKNRPAFFTDYTRYLVKFLKQEGFLVNDVKLDEFRTLFFKKKFDVSAQALLHIRWQKSYPSLAYLIYRLRGSFIQPTDAYKIAVNRFVNKTGEPFRPKRPNYDSSNKSDADVYLIDEVLQLVKKEIEKT</sequence>
<accession>A0A368JD04</accession>
<reference evidence="1 2" key="1">
    <citation type="submission" date="2018-07" db="EMBL/GenBank/DDBJ databases">
        <title>Genome analysis of Larkinella rosea.</title>
        <authorList>
            <person name="Zhou Z."/>
            <person name="Wang G."/>
        </authorList>
    </citation>
    <scope>NUCLEOTIDE SEQUENCE [LARGE SCALE GENOMIC DNA]</scope>
    <source>
        <strain evidence="2">zzj9</strain>
    </source>
</reference>
<dbReference type="Proteomes" id="UP000253383">
    <property type="component" value="Unassembled WGS sequence"/>
</dbReference>
<dbReference type="AlphaFoldDB" id="A0A368JD04"/>
<evidence type="ECO:0000313" key="1">
    <source>
        <dbReference type="EMBL" id="RCR65548.1"/>
    </source>
</evidence>
<comment type="caution">
    <text evidence="1">The sequence shown here is derived from an EMBL/GenBank/DDBJ whole genome shotgun (WGS) entry which is preliminary data.</text>
</comment>
<evidence type="ECO:0000313" key="2">
    <source>
        <dbReference type="Proteomes" id="UP000253383"/>
    </source>
</evidence>
<keyword evidence="2" id="KW-1185">Reference proteome</keyword>